<proteinExistence type="predicted"/>
<evidence type="ECO:0000313" key="3">
    <source>
        <dbReference type="EMBL" id="SQB40607.1"/>
    </source>
</evidence>
<dbReference type="EMBL" id="UAVY01000010">
    <property type="protein sequence ID" value="SQB40607.1"/>
    <property type="molecule type" value="Genomic_DNA"/>
</dbReference>
<gene>
    <name evidence="3" type="ORF">NCTC10786_05713</name>
</gene>
<sequence length="77" mass="8683">MRAGRAIWRIRIRVNARELGLDAREVEAQLRGGDIAIYARRYNLHQGVFSLDPRTVAEGEMALIVARLKEIADHAAD</sequence>
<organism evidence="3 4">
    <name type="scientific">Citrobacter koseri</name>
    <name type="common">Citrobacter diversus</name>
    <dbReference type="NCBI Taxonomy" id="545"/>
    <lineage>
        <taxon>Bacteria</taxon>
        <taxon>Pseudomonadati</taxon>
        <taxon>Pseudomonadota</taxon>
        <taxon>Gammaproteobacteria</taxon>
        <taxon>Enterobacterales</taxon>
        <taxon>Enterobacteriaceae</taxon>
        <taxon>Citrobacter</taxon>
    </lineage>
</organism>
<dbReference type="GO" id="GO:0004125">
    <property type="term" value="F:L-seryl-tRNA(Sec) selenium transferase activity"/>
    <property type="evidence" value="ECO:0007669"/>
    <property type="project" value="TreeGrafter"/>
</dbReference>
<reference evidence="3 4" key="1">
    <citation type="submission" date="2018-06" db="EMBL/GenBank/DDBJ databases">
        <authorList>
            <consortium name="Pathogen Informatics"/>
            <person name="Doyle S."/>
        </authorList>
    </citation>
    <scope>NUCLEOTIDE SEQUENCE [LARGE SCALE GENOMIC DNA]</scope>
    <source>
        <strain evidence="3 4">NCTC10786</strain>
    </source>
</reference>
<dbReference type="Gene3D" id="3.90.1150.180">
    <property type="match status" value="1"/>
</dbReference>
<dbReference type="Proteomes" id="UP000251584">
    <property type="component" value="Unassembled WGS sequence"/>
</dbReference>
<evidence type="ECO:0000256" key="1">
    <source>
        <dbReference type="ARBA" id="ARBA00001933"/>
    </source>
</evidence>
<comment type="cofactor">
    <cofactor evidence="1">
        <name>pyridoxal 5'-phosphate</name>
        <dbReference type="ChEBI" id="CHEBI:597326"/>
    </cofactor>
</comment>
<dbReference type="PANTHER" id="PTHR32328:SF0">
    <property type="entry name" value="L-SERYL-TRNA(SEC) SELENIUM TRANSFERASE"/>
    <property type="match status" value="1"/>
</dbReference>
<name>A0A2X2WM27_CITKO</name>
<dbReference type="PANTHER" id="PTHR32328">
    <property type="entry name" value="L-SERYL-TRNA(SEC) SELENIUM TRANSFERASE"/>
    <property type="match status" value="1"/>
</dbReference>
<dbReference type="AlphaFoldDB" id="A0A2X2WM27"/>
<evidence type="ECO:0000313" key="4">
    <source>
        <dbReference type="Proteomes" id="UP000251584"/>
    </source>
</evidence>
<accession>A0A2X2WM27</accession>
<keyword evidence="2" id="KW-0663">Pyridoxal phosphate</keyword>
<protein>
    <submittedName>
        <fullName evidence="3">Selenocysteine synthase [seryl-tRNASer selenium transferase]</fullName>
    </submittedName>
</protein>
<evidence type="ECO:0000256" key="2">
    <source>
        <dbReference type="ARBA" id="ARBA00022898"/>
    </source>
</evidence>
<keyword evidence="3" id="KW-0808">Transferase</keyword>